<dbReference type="EMBL" id="JAZDWU010000011">
    <property type="protein sequence ID" value="KAK9986882.1"/>
    <property type="molecule type" value="Genomic_DNA"/>
</dbReference>
<reference evidence="2 3" key="1">
    <citation type="submission" date="2024-01" db="EMBL/GenBank/DDBJ databases">
        <title>A telomere-to-telomere, gap-free genome of sweet tea (Lithocarpus litseifolius).</title>
        <authorList>
            <person name="Zhou J."/>
        </authorList>
    </citation>
    <scope>NUCLEOTIDE SEQUENCE [LARGE SCALE GENOMIC DNA]</scope>
    <source>
        <strain evidence="2">Zhou-2022a</strain>
        <tissue evidence="2">Leaf</tissue>
    </source>
</reference>
<evidence type="ECO:0000256" key="1">
    <source>
        <dbReference type="SAM" id="MobiDB-lite"/>
    </source>
</evidence>
<comment type="caution">
    <text evidence="2">The sequence shown here is derived from an EMBL/GenBank/DDBJ whole genome shotgun (WGS) entry which is preliminary data.</text>
</comment>
<dbReference type="AlphaFoldDB" id="A0AAW2BP09"/>
<keyword evidence="3" id="KW-1185">Reference proteome</keyword>
<accession>A0AAW2BP09</accession>
<feature type="compositionally biased region" description="Polar residues" evidence="1">
    <location>
        <begin position="1"/>
        <end position="19"/>
    </location>
</feature>
<gene>
    <name evidence="2" type="ORF">SO802_031833</name>
</gene>
<sequence>MIPGIKSSSLLRAKASNSPPDDDLEVTRSISNLDDRELPTVCACGGAEKSKKGIGIGIGIGLVSRVANGWIG</sequence>
<organism evidence="2 3">
    <name type="scientific">Lithocarpus litseifolius</name>
    <dbReference type="NCBI Taxonomy" id="425828"/>
    <lineage>
        <taxon>Eukaryota</taxon>
        <taxon>Viridiplantae</taxon>
        <taxon>Streptophyta</taxon>
        <taxon>Embryophyta</taxon>
        <taxon>Tracheophyta</taxon>
        <taxon>Spermatophyta</taxon>
        <taxon>Magnoliopsida</taxon>
        <taxon>eudicotyledons</taxon>
        <taxon>Gunneridae</taxon>
        <taxon>Pentapetalae</taxon>
        <taxon>rosids</taxon>
        <taxon>fabids</taxon>
        <taxon>Fagales</taxon>
        <taxon>Fagaceae</taxon>
        <taxon>Lithocarpus</taxon>
    </lineage>
</organism>
<feature type="region of interest" description="Disordered" evidence="1">
    <location>
        <begin position="1"/>
        <end position="30"/>
    </location>
</feature>
<proteinExistence type="predicted"/>
<evidence type="ECO:0000313" key="3">
    <source>
        <dbReference type="Proteomes" id="UP001459277"/>
    </source>
</evidence>
<evidence type="ECO:0000313" key="2">
    <source>
        <dbReference type="EMBL" id="KAK9986882.1"/>
    </source>
</evidence>
<protein>
    <submittedName>
        <fullName evidence="2">Uncharacterized protein</fullName>
    </submittedName>
</protein>
<name>A0AAW2BP09_9ROSI</name>
<dbReference type="Proteomes" id="UP001459277">
    <property type="component" value="Unassembled WGS sequence"/>
</dbReference>